<evidence type="ECO:0000313" key="4">
    <source>
        <dbReference type="Proteomes" id="UP001061958"/>
    </source>
</evidence>
<keyword evidence="4" id="KW-1185">Reference proteome</keyword>
<sequence length="386" mass="43334">MEVHIGKPARTRNGNTLPFPLVKKQAGSTLNKRQKSSLFPFFSWICGTLEKTRKTLESIRLTTKLACIRSVLATTEQRNQHRDVDIVTYYPSAERIIAIGDVHGDLQSLQSALRLSKVVGVGGEWTGGRTLVVQLGDVLDRGDQERQVLQYLEELNLQASRQGGRVVSLLGNHEVMNVELDFRYVTPVGFSAFTRKTNELEQGYYEKSVPRAYQEMIKQLPDFMKARALALRPGGPTTVRYFSKSPVVLVVGDNVFVHAGLNNEHVDFGLDEINNSTTNWLLGKADKPDILRGRFSPVWTRIYSYPNLALDSEECHELCSTLDKIPAKRMIVGHTPQSHINAACKARVWRVDTGLSTAYGGNIETLEITRKGVKVLKWKSRQANVR</sequence>
<dbReference type="AlphaFoldDB" id="A0A9C7PZJ8"/>
<dbReference type="Pfam" id="PF00149">
    <property type="entry name" value="Metallophos"/>
    <property type="match status" value="1"/>
</dbReference>
<dbReference type="EMBL" id="BQMJ01000007">
    <property type="protein sequence ID" value="GJQ09165.1"/>
    <property type="molecule type" value="Genomic_DNA"/>
</dbReference>
<protein>
    <recommendedName>
        <fullName evidence="1">Calcineurin-like phosphoesterase domain-containing protein</fullName>
    </recommendedName>
</protein>
<comment type="caution">
    <text evidence="3">The sequence shown here is derived from an EMBL/GenBank/DDBJ whole genome shotgun (WGS) entry which is preliminary data.</text>
</comment>
<dbReference type="Proteomes" id="UP001061958">
    <property type="component" value="Unassembled WGS sequence"/>
</dbReference>
<gene>
    <name evidence="3" type="ORF">GpartN1_g5245.t1</name>
    <name evidence="2" type="ORF">GpartN1_g956.t1</name>
</gene>
<dbReference type="SUPFAM" id="SSF56300">
    <property type="entry name" value="Metallo-dependent phosphatases"/>
    <property type="match status" value="1"/>
</dbReference>
<proteinExistence type="predicted"/>
<reference evidence="3" key="1">
    <citation type="journal article" date="2022" name="Proc. Natl. Acad. Sci. U.S.A.">
        <title>Life cycle and functional genomics of the unicellular red alga Galdieria for elucidating algal and plant evolution and industrial use.</title>
        <authorList>
            <person name="Hirooka S."/>
            <person name="Itabashi T."/>
            <person name="Ichinose T.M."/>
            <person name="Onuma R."/>
            <person name="Fujiwara T."/>
            <person name="Yamashita S."/>
            <person name="Jong L.W."/>
            <person name="Tomita R."/>
            <person name="Iwane A.H."/>
            <person name="Miyagishima S.Y."/>
        </authorList>
    </citation>
    <scope>NUCLEOTIDE SEQUENCE</scope>
    <source>
        <strain evidence="3">NBRC 102759</strain>
    </source>
</reference>
<organism evidence="3 4">
    <name type="scientific">Galdieria partita</name>
    <dbReference type="NCBI Taxonomy" id="83374"/>
    <lineage>
        <taxon>Eukaryota</taxon>
        <taxon>Rhodophyta</taxon>
        <taxon>Bangiophyceae</taxon>
        <taxon>Galdieriales</taxon>
        <taxon>Galdieriaceae</taxon>
        <taxon>Galdieria</taxon>
    </lineage>
</organism>
<dbReference type="OrthoDB" id="5976022at2759"/>
<accession>A0A9C7PZJ8</accession>
<dbReference type="PANTHER" id="PTHR46546">
    <property type="entry name" value="SHEWANELLA-LIKE PROTEIN PHOSPHATASE 1"/>
    <property type="match status" value="1"/>
</dbReference>
<name>A0A9C7PZJ8_9RHOD</name>
<dbReference type="InterPro" id="IPR029052">
    <property type="entry name" value="Metallo-depent_PP-like"/>
</dbReference>
<dbReference type="PANTHER" id="PTHR46546:SF4">
    <property type="entry name" value="SHEWANELLA-LIKE PROTEIN PHOSPHATASE 1"/>
    <property type="match status" value="1"/>
</dbReference>
<feature type="domain" description="Calcineurin-like phosphoesterase" evidence="1">
    <location>
        <begin position="95"/>
        <end position="337"/>
    </location>
</feature>
<evidence type="ECO:0000259" key="1">
    <source>
        <dbReference type="Pfam" id="PF00149"/>
    </source>
</evidence>
<reference evidence="3" key="2">
    <citation type="submission" date="2022-01" db="EMBL/GenBank/DDBJ databases">
        <authorList>
            <person name="Hirooka S."/>
            <person name="Miyagishima S.Y."/>
        </authorList>
    </citation>
    <scope>NUCLEOTIDE SEQUENCE</scope>
    <source>
        <strain evidence="3">NBRC 102759</strain>
    </source>
</reference>
<evidence type="ECO:0000313" key="2">
    <source>
        <dbReference type="EMBL" id="GJQ09165.1"/>
    </source>
</evidence>
<dbReference type="EMBL" id="BQMJ01000043">
    <property type="protein sequence ID" value="GJQ13454.1"/>
    <property type="molecule type" value="Genomic_DNA"/>
</dbReference>
<dbReference type="GO" id="GO:0016787">
    <property type="term" value="F:hydrolase activity"/>
    <property type="evidence" value="ECO:0007669"/>
    <property type="project" value="InterPro"/>
</dbReference>
<evidence type="ECO:0000313" key="3">
    <source>
        <dbReference type="EMBL" id="GJQ13454.1"/>
    </source>
</evidence>
<dbReference type="InterPro" id="IPR004843">
    <property type="entry name" value="Calcineurin-like_PHP"/>
</dbReference>
<dbReference type="Gene3D" id="3.60.21.10">
    <property type="match status" value="1"/>
</dbReference>